<dbReference type="InterPro" id="IPR050194">
    <property type="entry name" value="Glycosyltransferase_grp1"/>
</dbReference>
<dbReference type="InterPro" id="IPR028098">
    <property type="entry name" value="Glyco_trans_4-like_N"/>
</dbReference>
<dbReference type="Pfam" id="PF00534">
    <property type="entry name" value="Glycos_transf_1"/>
    <property type="match status" value="1"/>
</dbReference>
<keyword evidence="3 6" id="KW-0808">Transferase</keyword>
<dbReference type="AlphaFoldDB" id="A0A6L5R119"/>
<dbReference type="GO" id="GO:1901137">
    <property type="term" value="P:carbohydrate derivative biosynthetic process"/>
    <property type="evidence" value="ECO:0007669"/>
    <property type="project" value="UniProtKB-ARBA"/>
</dbReference>
<dbReference type="InterPro" id="IPR001296">
    <property type="entry name" value="Glyco_trans_1"/>
</dbReference>
<reference evidence="6 7" key="1">
    <citation type="submission" date="2019-11" db="EMBL/GenBank/DDBJ databases">
        <title>Agromyces kandeliae sp. nov., isolated from mangrove soil.</title>
        <authorList>
            <person name="Wang R."/>
        </authorList>
    </citation>
    <scope>NUCLEOTIDE SEQUENCE [LARGE SCALE GENOMIC DNA]</scope>
    <source>
        <strain evidence="6 7">Q22</strain>
    </source>
</reference>
<organism evidence="6 7">
    <name type="scientific">Agromyces kandeliae</name>
    <dbReference type="NCBI Taxonomy" id="2666141"/>
    <lineage>
        <taxon>Bacteria</taxon>
        <taxon>Bacillati</taxon>
        <taxon>Actinomycetota</taxon>
        <taxon>Actinomycetes</taxon>
        <taxon>Micrococcales</taxon>
        <taxon>Microbacteriaceae</taxon>
        <taxon>Agromyces</taxon>
    </lineage>
</organism>
<dbReference type="Pfam" id="PF13439">
    <property type="entry name" value="Glyco_transf_4"/>
    <property type="match status" value="1"/>
</dbReference>
<dbReference type="EMBL" id="WKJD01000012">
    <property type="protein sequence ID" value="MRX43680.1"/>
    <property type="molecule type" value="Genomic_DNA"/>
</dbReference>
<feature type="domain" description="Glycosyltransferase subfamily 4-like N-terminal" evidence="5">
    <location>
        <begin position="32"/>
        <end position="204"/>
    </location>
</feature>
<evidence type="ECO:0000256" key="2">
    <source>
        <dbReference type="ARBA" id="ARBA00022676"/>
    </source>
</evidence>
<dbReference type="Gene3D" id="3.40.50.2000">
    <property type="entry name" value="Glycogen Phosphorylase B"/>
    <property type="match status" value="2"/>
</dbReference>
<dbReference type="Proteomes" id="UP000476511">
    <property type="component" value="Unassembled WGS sequence"/>
</dbReference>
<keyword evidence="2" id="KW-0328">Glycosyltransferase</keyword>
<keyword evidence="7" id="KW-1185">Reference proteome</keyword>
<evidence type="ECO:0000313" key="6">
    <source>
        <dbReference type="EMBL" id="MRX43680.1"/>
    </source>
</evidence>
<sequence>MTGPQSDGAPRAATVARRPRVALVSSSYAPHVGGVEEHVRQVAHELQSNGCAVEVWSVDRGTGPVVRDVEGVTVRYLPTPLPSGSIGGVGRFLRALPDAWRRWRRATRDFRPSVIHVHCFGPNGVYALALSRRFRLPLVVTSHGETVADDHAVFQRSAVLRTALRRALRRASAVTAPSSFVLDELRSDFGLVDGEVVPNGVDLSLVGDADRSPFDGRYVLAVGRLGRVKGFDLLVEAMDGIDLDADVRLVVVGDGPEQGVLEALVADRGPAERVEFAGRLAPAAVADAMAGALSVVVPSRMEAFGIVALEAWRSGAPLVMTDRGGAPGFVRDGVDGILVDPLDGAALRAAIVRVVGDERLRAALVAAGRQRVPEFTWARVARAYEDRYEAIADGRRDGPGAMKGAAR</sequence>
<evidence type="ECO:0000256" key="1">
    <source>
        <dbReference type="ARBA" id="ARBA00021292"/>
    </source>
</evidence>
<accession>A0A6L5R119</accession>
<dbReference type="CDD" id="cd03801">
    <property type="entry name" value="GT4_PimA-like"/>
    <property type="match status" value="1"/>
</dbReference>
<dbReference type="SUPFAM" id="SSF53756">
    <property type="entry name" value="UDP-Glycosyltransferase/glycogen phosphorylase"/>
    <property type="match status" value="1"/>
</dbReference>
<comment type="caution">
    <text evidence="6">The sequence shown here is derived from an EMBL/GenBank/DDBJ whole genome shotgun (WGS) entry which is preliminary data.</text>
</comment>
<evidence type="ECO:0000256" key="3">
    <source>
        <dbReference type="ARBA" id="ARBA00022679"/>
    </source>
</evidence>
<evidence type="ECO:0000259" key="5">
    <source>
        <dbReference type="Pfam" id="PF13439"/>
    </source>
</evidence>
<feature type="domain" description="Glycosyl transferase family 1" evidence="4">
    <location>
        <begin position="215"/>
        <end position="371"/>
    </location>
</feature>
<dbReference type="PANTHER" id="PTHR45947:SF3">
    <property type="entry name" value="SULFOQUINOVOSYL TRANSFERASE SQD2"/>
    <property type="match status" value="1"/>
</dbReference>
<dbReference type="PANTHER" id="PTHR45947">
    <property type="entry name" value="SULFOQUINOVOSYL TRANSFERASE SQD2"/>
    <property type="match status" value="1"/>
</dbReference>
<protein>
    <recommendedName>
        <fullName evidence="1">D-inositol 3-phosphate glycosyltransferase</fullName>
    </recommendedName>
</protein>
<name>A0A6L5R119_9MICO</name>
<gene>
    <name evidence="6" type="ORF">GJR97_08045</name>
</gene>
<dbReference type="GO" id="GO:0016757">
    <property type="term" value="F:glycosyltransferase activity"/>
    <property type="evidence" value="ECO:0007669"/>
    <property type="project" value="UniProtKB-KW"/>
</dbReference>
<evidence type="ECO:0000313" key="7">
    <source>
        <dbReference type="Proteomes" id="UP000476511"/>
    </source>
</evidence>
<proteinExistence type="predicted"/>
<evidence type="ECO:0000259" key="4">
    <source>
        <dbReference type="Pfam" id="PF00534"/>
    </source>
</evidence>